<evidence type="ECO:0000256" key="1">
    <source>
        <dbReference type="SAM" id="Phobius"/>
    </source>
</evidence>
<keyword evidence="1" id="KW-0472">Membrane</keyword>
<feature type="transmembrane region" description="Helical" evidence="1">
    <location>
        <begin position="483"/>
        <end position="502"/>
    </location>
</feature>
<evidence type="ECO:0000313" key="3">
    <source>
        <dbReference type="Proteomes" id="UP001252875"/>
    </source>
</evidence>
<feature type="transmembrane region" description="Helical" evidence="1">
    <location>
        <begin position="260"/>
        <end position="280"/>
    </location>
</feature>
<feature type="transmembrane region" description="Helical" evidence="1">
    <location>
        <begin position="111"/>
        <end position="135"/>
    </location>
</feature>
<proteinExistence type="predicted"/>
<accession>A0ABU3F0Q0</accession>
<dbReference type="RefSeq" id="WP_311822567.1">
    <property type="nucleotide sequence ID" value="NZ_JARPYF010000003.1"/>
</dbReference>
<organism evidence="2 3">
    <name type="scientific">Enterococcus hulanensis</name>
    <dbReference type="NCBI Taxonomy" id="2559929"/>
    <lineage>
        <taxon>Bacteria</taxon>
        <taxon>Bacillati</taxon>
        <taxon>Bacillota</taxon>
        <taxon>Bacilli</taxon>
        <taxon>Lactobacillales</taxon>
        <taxon>Enterococcaceae</taxon>
        <taxon>Enterococcus</taxon>
    </lineage>
</organism>
<feature type="transmembrane region" description="Helical" evidence="1">
    <location>
        <begin position="178"/>
        <end position="198"/>
    </location>
</feature>
<feature type="transmembrane region" description="Helical" evidence="1">
    <location>
        <begin position="334"/>
        <end position="351"/>
    </location>
</feature>
<feature type="transmembrane region" description="Helical" evidence="1">
    <location>
        <begin position="427"/>
        <end position="448"/>
    </location>
</feature>
<dbReference type="EMBL" id="JARPYI010000007">
    <property type="protein sequence ID" value="MDT2600709.1"/>
    <property type="molecule type" value="Genomic_DNA"/>
</dbReference>
<dbReference type="Proteomes" id="UP001252875">
    <property type="component" value="Unassembled WGS sequence"/>
</dbReference>
<reference evidence="2 3" key="1">
    <citation type="submission" date="2023-03" db="EMBL/GenBank/DDBJ databases">
        <authorList>
            <person name="Shen W."/>
            <person name="Cai J."/>
        </authorList>
    </citation>
    <scope>NUCLEOTIDE SEQUENCE [LARGE SCALE GENOMIC DNA]</scope>
    <source>
        <strain evidence="2 3">D6-4</strain>
    </source>
</reference>
<comment type="caution">
    <text evidence="2">The sequence shown here is derived from an EMBL/GenBank/DDBJ whole genome shotgun (WGS) entry which is preliminary data.</text>
</comment>
<feature type="transmembrane region" description="Helical" evidence="1">
    <location>
        <begin position="59"/>
        <end position="80"/>
    </location>
</feature>
<sequence length="516" mass="57257">MKTISSLIKHNLIKQTRSYSFLLVMMVSVFLAFLCVPALGDGYEIFYLGGVRGIYNAYWLGAIAAMLPVILLWLPGFYLLRSQISEDRRLNIGQVIAAAPVSKGSYIFGKFIANFSVLFVADLLFTVAMLIMQLIRHEDLSIQLGAYLMPLLVITVPYLIFLAALTVLFDVVPGIKNAFGNCMIFIVWIGLATVSVAAPGNAFDLFGLGYLLNQMSAGARSIYPALPEGGSFGYYPQKTDIPTFEWQGVQFDSAFLISRLLWILAALGLILISIVVFNRFKEKSASKTKKLPQQKTSKPTNSLKLSPIKKTRFLNLFLMVKGELKIMLMGQKTWWYLFLLTSICLSGFIVIGSGLKWGTLILLLPMGILSQMGCREKQFNLTQLIKVSCPWQLKWLATFIAGLLIAFFTSSGILIRFTLAGAADRFIAWSVGLLFITALAMALGILTGNRKPFEGLYIALLYFGPINNLGTMDFMGVQTMNTLQFLIVAIVLTAISFSVTFIKENQLKKGVLKNEK</sequence>
<keyword evidence="3" id="KW-1185">Reference proteome</keyword>
<evidence type="ECO:0000313" key="2">
    <source>
        <dbReference type="EMBL" id="MDT2600709.1"/>
    </source>
</evidence>
<feature type="transmembrane region" description="Helical" evidence="1">
    <location>
        <begin position="395"/>
        <end position="415"/>
    </location>
</feature>
<feature type="transmembrane region" description="Helical" evidence="1">
    <location>
        <begin position="147"/>
        <end position="171"/>
    </location>
</feature>
<protein>
    <recommendedName>
        <fullName evidence="4">ABC transporter permease</fullName>
    </recommendedName>
</protein>
<feature type="transmembrane region" description="Helical" evidence="1">
    <location>
        <begin position="21"/>
        <end position="39"/>
    </location>
</feature>
<keyword evidence="1" id="KW-1133">Transmembrane helix</keyword>
<keyword evidence="1" id="KW-0812">Transmembrane</keyword>
<gene>
    <name evidence="2" type="ORF">P7D85_13050</name>
</gene>
<evidence type="ECO:0008006" key="4">
    <source>
        <dbReference type="Google" id="ProtNLM"/>
    </source>
</evidence>
<name>A0ABU3F0Q0_9ENTE</name>